<dbReference type="HAMAP" id="MF_00296">
    <property type="entry name" value="MetX_acyltransf"/>
    <property type="match status" value="1"/>
</dbReference>
<comment type="catalytic activity">
    <reaction evidence="2">
        <text>succinyl-CoA + L-serine = O-succinyl-L-serine + CoA</text>
        <dbReference type="Rhea" id="RHEA:52820"/>
        <dbReference type="ChEBI" id="CHEBI:33384"/>
        <dbReference type="ChEBI" id="CHEBI:57287"/>
        <dbReference type="ChEBI" id="CHEBI:57292"/>
        <dbReference type="ChEBI" id="CHEBI:136856"/>
    </reaction>
</comment>
<organism evidence="5 6">
    <name type="scientific">Marinihelvus fidelis</name>
    <dbReference type="NCBI Taxonomy" id="2613842"/>
    <lineage>
        <taxon>Bacteria</taxon>
        <taxon>Pseudomonadati</taxon>
        <taxon>Pseudomonadota</taxon>
        <taxon>Gammaproteobacteria</taxon>
        <taxon>Chromatiales</taxon>
        <taxon>Wenzhouxiangellaceae</taxon>
        <taxon>Marinihelvus</taxon>
    </lineage>
</organism>
<comment type="subunit">
    <text evidence="2">Homodimer.</text>
</comment>
<dbReference type="Proteomes" id="UP000325372">
    <property type="component" value="Unassembled WGS sequence"/>
</dbReference>
<comment type="similarity">
    <text evidence="2">Belongs to the AB hydrolase superfamily. MetX family.</text>
</comment>
<dbReference type="GO" id="GO:0160210">
    <property type="term" value="F:L-serine O-succinyltransferase activity"/>
    <property type="evidence" value="ECO:0007669"/>
    <property type="project" value="RHEA"/>
</dbReference>
<comment type="subcellular location">
    <subcellularLocation>
        <location evidence="2">Cytoplasm</location>
    </subcellularLocation>
</comment>
<feature type="binding site" evidence="2">
    <location>
        <position position="343"/>
    </location>
    <ligand>
        <name>substrate</name>
    </ligand>
</feature>
<dbReference type="EMBL" id="VYXP01000007">
    <property type="protein sequence ID" value="KAA9130559.1"/>
    <property type="molecule type" value="Genomic_DNA"/>
</dbReference>
<dbReference type="GO" id="GO:0009086">
    <property type="term" value="P:methionine biosynthetic process"/>
    <property type="evidence" value="ECO:0007669"/>
    <property type="project" value="TreeGrafter"/>
</dbReference>
<dbReference type="Gene3D" id="3.40.50.1820">
    <property type="entry name" value="alpha/beta hydrolase"/>
    <property type="match status" value="1"/>
</dbReference>
<sequence>MSATQIYKHDQPFAFTRGGQLDAIELAYETWGELNEARSNAVLIHTGLSPSAHAASCAADPEEGWWEFMVGPGKPIDTERFFVICVNSLGSCKGSTGPASINPATGRPWRRAFPLLALEDIAAASRLVLRHLGVGQLCALVGPSMGGMTTLAHLRQDPMAARHLLSISSAPRAEPFSIAIRSLQREMIVTDPNWKDGQYSDDAWPENGMRLARKLGMVSYRSAIEWQDRFGRDQQSYYDEAWWGMRYEVESYLEAAARRFIGAFDPCSYLYLSSAMDRFDASAGCEDGLAEALADVRLDSALVIGVDTDVLFPARQQGEIARTLIQLGIDTRLEMLPSPQGHDAFLVDSDNFGSVVGGYFRSIAKRENIAP</sequence>
<dbReference type="NCBIfam" id="TIGR01392">
    <property type="entry name" value="homoserO_Ac_trn"/>
    <property type="match status" value="1"/>
</dbReference>
<keyword evidence="2" id="KW-0963">Cytoplasm</keyword>
<dbReference type="GO" id="GO:0004414">
    <property type="term" value="F:homoserine O-acetyltransferase activity"/>
    <property type="evidence" value="ECO:0007669"/>
    <property type="project" value="TreeGrafter"/>
</dbReference>
<dbReference type="RefSeq" id="WP_150864863.1">
    <property type="nucleotide sequence ID" value="NZ_VYXP01000007.1"/>
</dbReference>
<comment type="caution">
    <text evidence="2">Lacks conserved residue(s) required for the propagation of feature annotation.</text>
</comment>
<reference evidence="5 6" key="1">
    <citation type="submission" date="2019-09" db="EMBL/GenBank/DDBJ databases">
        <title>Wenzhouxiangella sp. Genome sequencing and assembly.</title>
        <authorList>
            <person name="Zhang R."/>
        </authorList>
    </citation>
    <scope>NUCLEOTIDE SEQUENCE [LARGE SCALE GENOMIC DNA]</scope>
    <source>
        <strain evidence="5 6">W260</strain>
    </source>
</reference>
<accession>A0A5N0TB43</accession>
<dbReference type="GO" id="GO:0009092">
    <property type="term" value="P:homoserine metabolic process"/>
    <property type="evidence" value="ECO:0007669"/>
    <property type="project" value="TreeGrafter"/>
</dbReference>
<comment type="caution">
    <text evidence="5">The sequence shown here is derived from an EMBL/GenBank/DDBJ whole genome shotgun (WGS) entry which is preliminary data.</text>
</comment>
<dbReference type="PANTHER" id="PTHR32268:SF11">
    <property type="entry name" value="HOMOSERINE O-ACETYLTRANSFERASE"/>
    <property type="match status" value="1"/>
</dbReference>
<keyword evidence="2" id="KW-0198">Cysteine biosynthesis</keyword>
<proteinExistence type="inferred from homology"/>
<keyword evidence="2 5" id="KW-0012">Acyltransferase</keyword>
<dbReference type="PANTHER" id="PTHR32268">
    <property type="entry name" value="HOMOSERINE O-ACETYLTRANSFERASE"/>
    <property type="match status" value="1"/>
</dbReference>
<dbReference type="GO" id="GO:0005737">
    <property type="term" value="C:cytoplasm"/>
    <property type="evidence" value="ECO:0007669"/>
    <property type="project" value="UniProtKB-SubCell"/>
</dbReference>
<dbReference type="InterPro" id="IPR000073">
    <property type="entry name" value="AB_hydrolase_1"/>
</dbReference>
<evidence type="ECO:0000256" key="3">
    <source>
        <dbReference type="PIRSR" id="PIRSR000443-1"/>
    </source>
</evidence>
<evidence type="ECO:0000313" key="5">
    <source>
        <dbReference type="EMBL" id="KAA9130559.1"/>
    </source>
</evidence>
<evidence type="ECO:0000256" key="2">
    <source>
        <dbReference type="HAMAP-Rule" id="MF_00296"/>
    </source>
</evidence>
<dbReference type="SUPFAM" id="SSF53474">
    <property type="entry name" value="alpha/beta-Hydrolases"/>
    <property type="match status" value="1"/>
</dbReference>
<comment type="function">
    <text evidence="2">Transfers a succinyl group from succinyl-CoA to L-serine, forming succinyl-L-serine.</text>
</comment>
<gene>
    <name evidence="5" type="ORF">F3N42_12800</name>
</gene>
<evidence type="ECO:0000256" key="1">
    <source>
        <dbReference type="ARBA" id="ARBA00022679"/>
    </source>
</evidence>
<dbReference type="PIRSF" id="PIRSF000443">
    <property type="entry name" value="Homoser_Ac_trans"/>
    <property type="match status" value="1"/>
</dbReference>
<dbReference type="Pfam" id="PF00561">
    <property type="entry name" value="Abhydrolase_1"/>
    <property type="match status" value="1"/>
</dbReference>
<keyword evidence="2" id="KW-0028">Amino-acid biosynthesis</keyword>
<dbReference type="UniPathway" id="UPA00136">
    <property type="reaction ID" value="UER00199"/>
</dbReference>
<feature type="active site" evidence="2 3">
    <location>
        <position position="309"/>
    </location>
</feature>
<feature type="active site" description="Nucleophile" evidence="2 3">
    <location>
        <position position="144"/>
    </location>
</feature>
<evidence type="ECO:0000259" key="4">
    <source>
        <dbReference type="Pfam" id="PF00561"/>
    </source>
</evidence>
<comment type="pathway">
    <text evidence="2">Amino-acid biosynthesis; L-cysteine biosynthesis; L-cysteine from L-serine: step 1/2.</text>
</comment>
<feature type="domain" description="AB hydrolase-1" evidence="4">
    <location>
        <begin position="41"/>
        <end position="347"/>
    </location>
</feature>
<feature type="region of interest" description="Important for substrate specificity" evidence="2">
    <location>
        <begin position="47"/>
        <end position="50"/>
    </location>
</feature>
<dbReference type="EC" id="2.3.1.-" evidence="2"/>
<dbReference type="GO" id="GO:0006535">
    <property type="term" value="P:cysteine biosynthetic process from serine"/>
    <property type="evidence" value="ECO:0007669"/>
    <property type="project" value="UniProtKB-UniRule"/>
</dbReference>
<protein>
    <recommendedName>
        <fullName evidence="2">Serine O-succinyltransferase</fullName>
        <shortName evidence="2">SST</shortName>
        <ecNumber evidence="2">2.3.1.-</ecNumber>
    </recommendedName>
</protein>
<dbReference type="AlphaFoldDB" id="A0A5N0TB43"/>
<dbReference type="Gene3D" id="1.10.1740.110">
    <property type="match status" value="1"/>
</dbReference>
<dbReference type="InterPro" id="IPR008220">
    <property type="entry name" value="HAT_MetX-like"/>
</dbReference>
<dbReference type="NCBIfam" id="NF001209">
    <property type="entry name" value="PRK00175.1"/>
    <property type="match status" value="1"/>
</dbReference>
<keyword evidence="1 2" id="KW-0808">Transferase</keyword>
<name>A0A5N0TB43_9GAMM</name>
<evidence type="ECO:0000313" key="6">
    <source>
        <dbReference type="Proteomes" id="UP000325372"/>
    </source>
</evidence>
<feature type="site" description="Important for acyl-CoA specificity" evidence="2">
    <location>
        <position position="181"/>
    </location>
</feature>
<feature type="binding site" evidence="2">
    <location>
        <position position="213"/>
    </location>
    <ligand>
        <name>substrate</name>
    </ligand>
</feature>
<feature type="active site" evidence="2 3">
    <location>
        <position position="342"/>
    </location>
</feature>
<dbReference type="InterPro" id="IPR029058">
    <property type="entry name" value="AB_hydrolase_fold"/>
</dbReference>
<keyword evidence="6" id="KW-1185">Reference proteome</keyword>